<name>A0A2P2N560_RHIMU</name>
<feature type="chain" id="PRO_5015128555" evidence="1">
    <location>
        <begin position="18"/>
        <end position="38"/>
    </location>
</feature>
<sequence length="38" mass="4480">MFFSLLLLLQSFSFLVPQNSNIFFLSWKSPHRVIDHGL</sequence>
<reference evidence="2" key="1">
    <citation type="submission" date="2018-02" db="EMBL/GenBank/DDBJ databases">
        <title>Rhizophora mucronata_Transcriptome.</title>
        <authorList>
            <person name="Meera S.P."/>
            <person name="Sreeshan A."/>
            <person name="Augustine A."/>
        </authorList>
    </citation>
    <scope>NUCLEOTIDE SEQUENCE</scope>
    <source>
        <tissue evidence="2">Leaf</tissue>
    </source>
</reference>
<proteinExistence type="predicted"/>
<protein>
    <submittedName>
        <fullName evidence="2">Uncharacterized protein</fullName>
    </submittedName>
</protein>
<keyword evidence="1" id="KW-0732">Signal</keyword>
<evidence type="ECO:0000256" key="1">
    <source>
        <dbReference type="SAM" id="SignalP"/>
    </source>
</evidence>
<dbReference type="EMBL" id="GGEC01057153">
    <property type="protein sequence ID" value="MBX37637.1"/>
    <property type="molecule type" value="Transcribed_RNA"/>
</dbReference>
<organism evidence="2">
    <name type="scientific">Rhizophora mucronata</name>
    <name type="common">Asiatic mangrove</name>
    <dbReference type="NCBI Taxonomy" id="61149"/>
    <lineage>
        <taxon>Eukaryota</taxon>
        <taxon>Viridiplantae</taxon>
        <taxon>Streptophyta</taxon>
        <taxon>Embryophyta</taxon>
        <taxon>Tracheophyta</taxon>
        <taxon>Spermatophyta</taxon>
        <taxon>Magnoliopsida</taxon>
        <taxon>eudicotyledons</taxon>
        <taxon>Gunneridae</taxon>
        <taxon>Pentapetalae</taxon>
        <taxon>rosids</taxon>
        <taxon>fabids</taxon>
        <taxon>Malpighiales</taxon>
        <taxon>Rhizophoraceae</taxon>
        <taxon>Rhizophora</taxon>
    </lineage>
</organism>
<accession>A0A2P2N560</accession>
<dbReference type="AlphaFoldDB" id="A0A2P2N560"/>
<feature type="signal peptide" evidence="1">
    <location>
        <begin position="1"/>
        <end position="17"/>
    </location>
</feature>
<evidence type="ECO:0000313" key="2">
    <source>
        <dbReference type="EMBL" id="MBX37637.1"/>
    </source>
</evidence>